<dbReference type="InterPro" id="IPR036163">
    <property type="entry name" value="HMA_dom_sf"/>
</dbReference>
<evidence type="ECO:0000313" key="3">
    <source>
        <dbReference type="Proteomes" id="UP000193675"/>
    </source>
</evidence>
<feature type="non-terminal residue" evidence="2">
    <location>
        <position position="43"/>
    </location>
</feature>
<dbReference type="GO" id="GO:0046872">
    <property type="term" value="F:metal ion binding"/>
    <property type="evidence" value="ECO:0007669"/>
    <property type="project" value="InterPro"/>
</dbReference>
<name>A0A1X0ZVN9_PSEPU</name>
<accession>A0A1X0ZVN9</accession>
<proteinExistence type="predicted"/>
<dbReference type="AlphaFoldDB" id="A0A1X0ZVN9"/>
<organism evidence="2 3">
    <name type="scientific">Pseudomonas putida</name>
    <name type="common">Arthrobacter siderocapsulatus</name>
    <dbReference type="NCBI Taxonomy" id="303"/>
    <lineage>
        <taxon>Bacteria</taxon>
        <taxon>Pseudomonadati</taxon>
        <taxon>Pseudomonadota</taxon>
        <taxon>Gammaproteobacteria</taxon>
        <taxon>Pseudomonadales</taxon>
        <taxon>Pseudomonadaceae</taxon>
        <taxon>Pseudomonas</taxon>
    </lineage>
</organism>
<sequence length="43" mass="4614">MRKLLIAVLFALPFVALAAPPKTVTLDVQNMTCGLCPITVKKS</sequence>
<keyword evidence="1" id="KW-0732">Signal</keyword>
<feature type="chain" id="PRO_5012213732" evidence="1">
    <location>
        <begin position="19"/>
        <end position="43"/>
    </location>
</feature>
<protein>
    <submittedName>
        <fullName evidence="2">Mercuric transport protein periplasmic component</fullName>
    </submittedName>
</protein>
<dbReference type="SUPFAM" id="SSF55008">
    <property type="entry name" value="HMA, heavy metal-associated domain"/>
    <property type="match status" value="1"/>
</dbReference>
<dbReference type="EMBL" id="NBWC01000017">
    <property type="protein sequence ID" value="ORL63707.1"/>
    <property type="molecule type" value="Genomic_DNA"/>
</dbReference>
<evidence type="ECO:0000256" key="1">
    <source>
        <dbReference type="SAM" id="SignalP"/>
    </source>
</evidence>
<reference evidence="2 3" key="1">
    <citation type="submission" date="2017-04" db="EMBL/GenBank/DDBJ databases">
        <title>Presence of VIM-2 positive Pseudomonas species in chickens and their surrounding environment.</title>
        <authorList>
            <person name="Zhang R."/>
        </authorList>
    </citation>
    <scope>NUCLEOTIDE SEQUENCE [LARGE SCALE GENOMIC DNA]</scope>
    <source>
        <strain evidence="2 3">DZ-C18</strain>
    </source>
</reference>
<dbReference type="Proteomes" id="UP000193675">
    <property type="component" value="Unassembled WGS sequence"/>
</dbReference>
<feature type="signal peptide" evidence="1">
    <location>
        <begin position="1"/>
        <end position="18"/>
    </location>
</feature>
<evidence type="ECO:0000313" key="2">
    <source>
        <dbReference type="EMBL" id="ORL63707.1"/>
    </source>
</evidence>
<gene>
    <name evidence="2" type="ORF">B7H17_14075</name>
</gene>
<comment type="caution">
    <text evidence="2">The sequence shown here is derived from an EMBL/GenBank/DDBJ whole genome shotgun (WGS) entry which is preliminary data.</text>
</comment>